<keyword evidence="14" id="KW-1185">Reference proteome</keyword>
<dbReference type="PANTHER" id="PTHR43221:SF2">
    <property type="entry name" value="PROTEASE HTPX HOMOLOG"/>
    <property type="match status" value="1"/>
</dbReference>
<keyword evidence="4 11" id="KW-0812">Transmembrane</keyword>
<evidence type="ECO:0000256" key="1">
    <source>
        <dbReference type="ARBA" id="ARBA00001947"/>
    </source>
</evidence>
<keyword evidence="3" id="KW-0645">Protease</keyword>
<evidence type="ECO:0000256" key="3">
    <source>
        <dbReference type="ARBA" id="ARBA00022670"/>
    </source>
</evidence>
<evidence type="ECO:0000256" key="9">
    <source>
        <dbReference type="ARBA" id="ARBA00023049"/>
    </source>
</evidence>
<dbReference type="Pfam" id="PF01435">
    <property type="entry name" value="Peptidase_M48"/>
    <property type="match status" value="1"/>
</dbReference>
<keyword evidence="7" id="KW-0862">Zinc</keyword>
<feature type="domain" description="Peptidase M48" evidence="12">
    <location>
        <begin position="371"/>
        <end position="548"/>
    </location>
</feature>
<feature type="transmembrane region" description="Helical" evidence="11">
    <location>
        <begin position="253"/>
        <end position="276"/>
    </location>
</feature>
<comment type="cofactor">
    <cofactor evidence="1">
        <name>Zn(2+)</name>
        <dbReference type="ChEBI" id="CHEBI:29105"/>
    </cofactor>
</comment>
<evidence type="ECO:0000256" key="6">
    <source>
        <dbReference type="ARBA" id="ARBA00022801"/>
    </source>
</evidence>
<dbReference type="GO" id="GO:0008237">
    <property type="term" value="F:metallopeptidase activity"/>
    <property type="evidence" value="ECO:0007669"/>
    <property type="project" value="UniProtKB-KW"/>
</dbReference>
<protein>
    <submittedName>
        <fullName evidence="13">M48 family metalloprotease</fullName>
    </submittedName>
</protein>
<feature type="transmembrane region" description="Helical" evidence="11">
    <location>
        <begin position="182"/>
        <end position="202"/>
    </location>
</feature>
<evidence type="ECO:0000256" key="7">
    <source>
        <dbReference type="ARBA" id="ARBA00022833"/>
    </source>
</evidence>
<dbReference type="EMBL" id="JACWFH010000012">
    <property type="protein sequence ID" value="MBY0097269.1"/>
    <property type="molecule type" value="Genomic_DNA"/>
</dbReference>
<sequence length="549" mass="63720">MAVCICLSFLYPLNVDATEKSSVKIELHVTGETNFVVYRVPDEVIETSQQDLKSELIQSISRMWNVKNERSESYHGGIKYTIFLNDFFTSKQKTNLSFDMDPGLLTEPFHPNQTIQFDLISNKLIEWDVNNASIFSIGFTKEFSPLSEQKYMYSGTVDSFNSFENQSYLGAMNTQKVISHTIIYYSFTIMVIFCGFIMAQRFKYHVLKHPHKKNELRKIGQKFQVPVLITIMIQFLFTMTTGTIIVYEYFYGLSLGILLSFAPLLISAFSMIIFFVRTQQKIVVELEGDENTHKSSKELWSNFVPFVVPLTLTIFLNFLLYIFPWGLFNSDSSMMNLTIVHLIELVIISLAFLSAPLFYNLLLPKKVLSEELLKEKINKLCAQHQVKFNKIYIIPSREYRMANAMVSGYFNKNLYIYDYLLDQLDDDELEAVILHEIGHVKKRHLTKNFGVILAILIVFQMVFYFIPTLGWYGLLIYFSTLSLIVTAVMRRFEFQADEFAVKHMNNTNKMIDALKKITTANYMESKEGKYSRILKTHPSVEQRISNLKS</sequence>
<evidence type="ECO:0000256" key="5">
    <source>
        <dbReference type="ARBA" id="ARBA00022723"/>
    </source>
</evidence>
<evidence type="ECO:0000256" key="2">
    <source>
        <dbReference type="ARBA" id="ARBA00022475"/>
    </source>
</evidence>
<feature type="transmembrane region" description="Helical" evidence="11">
    <location>
        <begin position="449"/>
        <end position="466"/>
    </location>
</feature>
<evidence type="ECO:0000256" key="10">
    <source>
        <dbReference type="ARBA" id="ARBA00023136"/>
    </source>
</evidence>
<feature type="transmembrane region" description="Helical" evidence="11">
    <location>
        <begin position="223"/>
        <end position="247"/>
    </location>
</feature>
<evidence type="ECO:0000313" key="13">
    <source>
        <dbReference type="EMBL" id="MBY0097269.1"/>
    </source>
</evidence>
<evidence type="ECO:0000259" key="12">
    <source>
        <dbReference type="Pfam" id="PF01435"/>
    </source>
</evidence>
<dbReference type="InterPro" id="IPR001915">
    <property type="entry name" value="Peptidase_M48"/>
</dbReference>
<reference evidence="13 14" key="1">
    <citation type="submission" date="2020-07" db="EMBL/GenBank/DDBJ databases">
        <title>Fungal Genomes of the International Space Station.</title>
        <authorList>
            <person name="Seuylemezian A."/>
            <person name="Singh N.K."/>
            <person name="Wood J."/>
            <person name="Venkateswaran K."/>
        </authorList>
    </citation>
    <scope>NUCLEOTIDE SEQUENCE [LARGE SCALE GENOMIC DNA]</scope>
    <source>
        <strain evidence="13 14">PL-B2</strain>
    </source>
</reference>
<evidence type="ECO:0000256" key="4">
    <source>
        <dbReference type="ARBA" id="ARBA00022692"/>
    </source>
</evidence>
<feature type="transmembrane region" description="Helical" evidence="11">
    <location>
        <begin position="303"/>
        <end position="327"/>
    </location>
</feature>
<dbReference type="Proteomes" id="UP000769780">
    <property type="component" value="Unassembled WGS sequence"/>
</dbReference>
<proteinExistence type="predicted"/>
<keyword evidence="2" id="KW-1003">Cell membrane</keyword>
<keyword evidence="5" id="KW-0479">Metal-binding</keyword>
<organism evidence="13 14">
    <name type="scientific">Mesobacillus maritimus</name>
    <dbReference type="NCBI Taxonomy" id="1643336"/>
    <lineage>
        <taxon>Bacteria</taxon>
        <taxon>Bacillati</taxon>
        <taxon>Bacillota</taxon>
        <taxon>Bacilli</taxon>
        <taxon>Bacillales</taxon>
        <taxon>Bacillaceae</taxon>
        <taxon>Mesobacillus</taxon>
    </lineage>
</organism>
<evidence type="ECO:0000313" key="14">
    <source>
        <dbReference type="Proteomes" id="UP000769780"/>
    </source>
</evidence>
<gene>
    <name evidence="13" type="ORF">H0185_10735</name>
</gene>
<feature type="transmembrane region" description="Helical" evidence="11">
    <location>
        <begin position="339"/>
        <end position="362"/>
    </location>
</feature>
<evidence type="ECO:0000256" key="8">
    <source>
        <dbReference type="ARBA" id="ARBA00022989"/>
    </source>
</evidence>
<dbReference type="Gene3D" id="3.30.2010.10">
    <property type="entry name" value="Metalloproteases ('zincins'), catalytic domain"/>
    <property type="match status" value="1"/>
</dbReference>
<keyword evidence="8 11" id="KW-1133">Transmembrane helix</keyword>
<feature type="transmembrane region" description="Helical" evidence="11">
    <location>
        <begin position="472"/>
        <end position="489"/>
    </location>
</feature>
<keyword evidence="6" id="KW-0378">Hydrolase</keyword>
<keyword evidence="9 13" id="KW-0482">Metalloprotease</keyword>
<comment type="caution">
    <text evidence="13">The sequence shown here is derived from an EMBL/GenBank/DDBJ whole genome shotgun (WGS) entry which is preliminary data.</text>
</comment>
<dbReference type="RefSeq" id="WP_221873494.1">
    <property type="nucleotide sequence ID" value="NZ_JACWFH010000012.1"/>
</dbReference>
<keyword evidence="10 11" id="KW-0472">Membrane</keyword>
<dbReference type="InterPro" id="IPR050083">
    <property type="entry name" value="HtpX_protease"/>
</dbReference>
<dbReference type="PANTHER" id="PTHR43221">
    <property type="entry name" value="PROTEASE HTPX"/>
    <property type="match status" value="1"/>
</dbReference>
<accession>A0ABS7K4T5</accession>
<evidence type="ECO:0000256" key="11">
    <source>
        <dbReference type="SAM" id="Phobius"/>
    </source>
</evidence>
<name>A0ABS7K4T5_9BACI</name>